<keyword evidence="2" id="KW-0808">Transferase</keyword>
<feature type="domain" description="Beta-lactamase hydrolase-like protein phosphatase-like" evidence="1">
    <location>
        <begin position="9"/>
        <end position="113"/>
    </location>
</feature>
<name>A0ABT5RZM6_9BURK</name>
<gene>
    <name evidence="2" type="ORF">OIN59_17120</name>
</gene>
<dbReference type="NCBIfam" id="TIGR01244">
    <property type="entry name" value="TIGR01244 family sulfur transferase"/>
    <property type="match status" value="1"/>
</dbReference>
<proteinExistence type="predicted"/>
<dbReference type="SUPFAM" id="SSF52799">
    <property type="entry name" value="(Phosphotyrosine protein) phosphatases II"/>
    <property type="match status" value="1"/>
</dbReference>
<protein>
    <submittedName>
        <fullName evidence="2">TIGR01244 family sulfur transferase</fullName>
    </submittedName>
</protein>
<comment type="caution">
    <text evidence="2">The sequence shown here is derived from an EMBL/GenBank/DDBJ whole genome shotgun (WGS) entry which is preliminary data.</text>
</comment>
<dbReference type="InterPro" id="IPR005939">
    <property type="entry name" value="BLH_phosphatase-like"/>
</dbReference>
<dbReference type="GO" id="GO:0016740">
    <property type="term" value="F:transferase activity"/>
    <property type="evidence" value="ECO:0007669"/>
    <property type="project" value="UniProtKB-KW"/>
</dbReference>
<dbReference type="Gene3D" id="3.90.190.10">
    <property type="entry name" value="Protein tyrosine phosphatase superfamily"/>
    <property type="match status" value="1"/>
</dbReference>
<reference evidence="2" key="1">
    <citation type="submission" date="2022-10" db="EMBL/GenBank/DDBJ databases">
        <title>Description of microaerobic benzene degrading bacteria.</title>
        <authorList>
            <person name="Bedics A."/>
            <person name="Tancsics A."/>
            <person name="Banerjee S."/>
        </authorList>
    </citation>
    <scope>NUCLEOTIDE SEQUENCE</scope>
    <source>
        <strain evidence="2">D2M1</strain>
    </source>
</reference>
<evidence type="ECO:0000313" key="2">
    <source>
        <dbReference type="EMBL" id="MDD2179161.1"/>
    </source>
</evidence>
<evidence type="ECO:0000313" key="3">
    <source>
        <dbReference type="Proteomes" id="UP001148932"/>
    </source>
</evidence>
<dbReference type="Pfam" id="PF04273">
    <property type="entry name" value="BLH_phosphatase"/>
    <property type="match status" value="1"/>
</dbReference>
<dbReference type="RefSeq" id="WP_274112274.1">
    <property type="nucleotide sequence ID" value="NZ_JAPCKI010000010.1"/>
</dbReference>
<evidence type="ECO:0000259" key="1">
    <source>
        <dbReference type="Pfam" id="PF04273"/>
    </source>
</evidence>
<dbReference type="CDD" id="cd14503">
    <property type="entry name" value="PTP-bact"/>
    <property type="match status" value="1"/>
</dbReference>
<dbReference type="InterPro" id="IPR029021">
    <property type="entry name" value="Prot-tyrosine_phosphatase-like"/>
</dbReference>
<sequence>MTPFNAVPLSEALSVTGQISPDDLQAIAAAGFKSLVCNRPDGESPGQFSSQDIATAAHAAGLKLAYLPVVSGSVRAQDGRDFGDLLTQLPSPVLAYCRSGTRSALLWALSQVGSTPWPDLVQRAAQAGINLTSLAPPVPPSKL</sequence>
<accession>A0ABT5RZM6</accession>
<keyword evidence="3" id="KW-1185">Reference proteome</keyword>
<dbReference type="Proteomes" id="UP001148932">
    <property type="component" value="Unassembled WGS sequence"/>
</dbReference>
<dbReference type="EMBL" id="JAPCKI010000010">
    <property type="protein sequence ID" value="MDD2179161.1"/>
    <property type="molecule type" value="Genomic_DNA"/>
</dbReference>
<organism evidence="2 3">
    <name type="scientific">Acidovorax benzenivorans</name>
    <dbReference type="NCBI Taxonomy" id="2987520"/>
    <lineage>
        <taxon>Bacteria</taxon>
        <taxon>Pseudomonadati</taxon>
        <taxon>Pseudomonadota</taxon>
        <taxon>Betaproteobacteria</taxon>
        <taxon>Burkholderiales</taxon>
        <taxon>Comamonadaceae</taxon>
        <taxon>Acidovorax</taxon>
    </lineage>
</organism>